<accession>A0A7I8L0E4</accession>
<reference evidence="1" key="1">
    <citation type="submission" date="2020-02" db="EMBL/GenBank/DDBJ databases">
        <authorList>
            <person name="Scholz U."/>
            <person name="Mascher M."/>
            <person name="Fiebig A."/>
        </authorList>
    </citation>
    <scope>NUCLEOTIDE SEQUENCE</scope>
</reference>
<keyword evidence="2" id="KW-1185">Reference proteome</keyword>
<protein>
    <submittedName>
        <fullName evidence="1">Uncharacterized protein</fullName>
    </submittedName>
</protein>
<dbReference type="EMBL" id="LR746272">
    <property type="protein sequence ID" value="CAA7402778.1"/>
    <property type="molecule type" value="Genomic_DNA"/>
</dbReference>
<gene>
    <name evidence="1" type="ORF">SI8410_09013456</name>
</gene>
<evidence type="ECO:0000313" key="2">
    <source>
        <dbReference type="Proteomes" id="UP000663760"/>
    </source>
</evidence>
<organism evidence="1 2">
    <name type="scientific">Spirodela intermedia</name>
    <name type="common">Intermediate duckweed</name>
    <dbReference type="NCBI Taxonomy" id="51605"/>
    <lineage>
        <taxon>Eukaryota</taxon>
        <taxon>Viridiplantae</taxon>
        <taxon>Streptophyta</taxon>
        <taxon>Embryophyta</taxon>
        <taxon>Tracheophyta</taxon>
        <taxon>Spermatophyta</taxon>
        <taxon>Magnoliopsida</taxon>
        <taxon>Liliopsida</taxon>
        <taxon>Araceae</taxon>
        <taxon>Lemnoideae</taxon>
        <taxon>Spirodela</taxon>
    </lineage>
</organism>
<dbReference type="AlphaFoldDB" id="A0A7I8L0E4"/>
<sequence length="37" mass="4290">MVSQPEESNRGALYYTLIMAQVLCHYKKNGLLMYPVQ</sequence>
<dbReference type="Proteomes" id="UP000663760">
    <property type="component" value="Chromosome 9"/>
</dbReference>
<evidence type="ECO:0000313" key="1">
    <source>
        <dbReference type="EMBL" id="CAA7402778.1"/>
    </source>
</evidence>
<name>A0A7I8L0E4_SPIIN</name>
<proteinExistence type="predicted"/>